<feature type="region of interest" description="Disordered" evidence="1">
    <location>
        <begin position="3208"/>
        <end position="3254"/>
    </location>
</feature>
<feature type="compositionally biased region" description="Low complexity" evidence="1">
    <location>
        <begin position="1535"/>
        <end position="1548"/>
    </location>
</feature>
<dbReference type="Proteomes" id="UP000265515">
    <property type="component" value="Unassembled WGS sequence"/>
</dbReference>
<feature type="region of interest" description="Disordered" evidence="1">
    <location>
        <begin position="526"/>
        <end position="551"/>
    </location>
</feature>
<feature type="compositionally biased region" description="Basic and acidic residues" evidence="1">
    <location>
        <begin position="1628"/>
        <end position="1638"/>
    </location>
</feature>
<feature type="region of interest" description="Disordered" evidence="1">
    <location>
        <begin position="1"/>
        <end position="20"/>
    </location>
</feature>
<sequence>MFDLNELPCENSGEKDGPLDDVGIVVSAEAIGTDELAGVKPVAGVKAFPKGDGVDGTEGGGGGGGGGGGRRRGGREMKPKSVSEELEEEERQRNDSPTIATPTIEENRKRDSWFNGPAALTPVTPLRPLAPLPPAPPPLASLASAALGFPPKKAFRSSAFQPIAPGAYKGVNSAPSPSPSSSLHRLAFNDREHQVQHRLCSQVELLLPSSVSTRLEIAGIPAKKDDVSLPTPSFSSSSALLAVDSTPSDFVNLVSSQEMGLSGATIKTIERGARRNKPEAVGGPSSSMMVVVIDTDDDKGDEVDEVDETEQLLTGPHYGDREGVVSPLPATPIFVPFCTADDPLVSPTAAAVIVTPSQAAPDSRGSTKEDDDKEKGIGRRARNADVIAAAAAAAVCDDGTEKIMPIEKNSQISTMITTGRKHTFLDLMNVVDQVDEKKKTSAMVVASLITDGMPSFVSLPLPPQRSSLGGQAPEEEEGVLLMEQQDHKGLLRSSKDDVACGSGEGSGGEMAGRVVEVEKKVISPTLGSTPVALGTSAAATSPPGEKRQREPAGIAKISMSEKLQSDAAGAAGDLTEERVVEPVDGSKTVATAAAAAGAKVRRENGSLLHERRRLPEMKVQVKTTGASGVSKQQQQQPKAAEADSGDRQPPTEESGAEVGEGVEEVDPSSSRPSRVATPTPEEGVWSKVAKCNGRLSPPVLLLPRQSQNEEAGEGGKGKPSKGKGDVFKEEEGETPRGDAQKRNKHSSPKVGEQHLRTEAARVVADESRRSKTGGGGGGGGGSSGHKERLNSSGRMDNPHWGESRQGGQGESSGKPGEEKVETRGKTGGKSAADTKQQAVCSGISNIEQKSEKAASARERAEEVEGGEIRIRQRRKRRQQEDEREDAAMVEEKFAGMVAGEEEEAEEEEEMEDEVAGVATRCTGAVAAAGGGGAGGGGEINASNRAVLRSAKKLSVKVVESEGGISGSAEIIVKRPKERSAILSSIGASKHVQAKSTAPLQPESHYHRKREERTPTPRGEMGVASGEENVVGGGKSTKPGDKRAAEDEDEEMALGRRVVVLSSERRWEDLRAGSRREEGGGRVVTGRLHESSSCRNAGGGSGGNGASSQEDRLLRRSTSLKEGGRREGTASSLVSVRESGRGEGAAREYVRREEKRADWRICSSRSEEERFEMQRKEERMEWGRQIAGIPAGAERSDLPSGRYGGSNLGGVRVESGRMGMDDGPRGRRGEGGGGSGSGSGLGPRPQVCGRNTGRRDTGGGRFIDSSGGRREYPSANGSAPGDGLSPRPYRNNKVAERTEWKGGEEREEGGSGSGLSNRSGGREEERRYWQTGPSPRGGMNEYGKRAREVDGAGGGDRGRAVGKLSRLSASRCAVRGTGREGDVVVERGEYVEEVWLRRTHRVAYKGVENEKGVGVGDWGGAGGGGGGCVTPAPMRGGGDAHQRGGGGRRLEATTAERSRWPYRSGTGSRGGVFAGNGSQDPGVEEEGMDDDEGHEDDWVSGSEEDGGPHGWERRRNRERDRDRDRDRQLSLAFQRAAVGAGVAAPPASSSDPMDPLDCVEGRGGGGGGGGIPAPSSRQEARGWATDNLRSGKLTWYDGCAGGGEGEVVESGVGRKTPGGRATGSSARGEIGKEVEDDRSSPPLREQVGSGTTTRVVRRIIQLPPATGSSCRGTAGGSAEGQGTPLAKRSEEAESTGKTEERWGEGGGERNVRLEDYNDECPSQHDEQHVSTPPLALRHQQQPQAGRKKSRMEEEEERVSSFGGGDEITCSTEEPFWQGRLVSEGLVVAEVMACLVSSGVSATDVSPAAQQAESLRFREGVEGEREGEEVVEEGEGGGEGEEKRHIMDDAGRKERKAASFGGCRGASPSQRGVSWEFPTILDLKKDKQFGHFPIGILAAAAAAAAAATAATAADLEPRSITHHMAYAGKREKYIMAVYLSMFSSRKNILGELVERLWDDPCVFSASLSLKGLKSNVKALADGDDHGPQPTPGGVRHPGQAEGATLYLVPYEILKQISWMGGGLLTEVPMELTSIAGGLSPDRLSLFGFVCVPRESEESSNEPGSRQQHLSWEAGTAITNIQLNGQPNIADNGSPVDEPILADDPLCKGVSCVDLSDSMAQTNSADPDRVQSKKVILDERGIDAVRNGDINGGGSDVAKQSGLLHEATALEASDRLSQGEGKLGELADAACMEWSSCGRESSGALAAVLFVAKLRRAVSRRGRRAGGNATGAAGKRAFRAVTVAIQFVLRLRRAAMKTMATDSELTSSHGLCSSSQDRETHKVVDGKQSIVVMEEHDQASLRSNLERALIVYPGKPSGDEDKLSSAAAGADQLLVAKAAESMPTVKQQSSASWPGTESTEEDKTWDELDVKPQRKRKREAEDGRVNPEVTGPDAEEEMEEGELRMDENTLEKKRRLGEMTGRERLFVRGNDRGMGVSVSKPELAEQGIEDQQTMGLNAASVEDAKTVQSAYMAEECSRSVEMGGECWDRPQDGAALEEHLHEVICHNDGVDALPPSVHEQIQKTDPCEVCLMDKAEQNPVLCADGELDIKDGNTNGGLKRKRGEGESMAENGEAGKLFATKFGSEQFPDSGGQEDARVPTDHGWENEDKEVVEEVSLLDCDASKRDWLCSKHNLDYLFEEFGVNITVQRRGDSGCSQSGSFSCPDNVYLRISIKKPAWSDTSEAEDLVKKAVERVRVLKVRGPLQSYVWYKGTMPRVDDPVCEPRLAVLTLMNLIRGDDGRNLERIERQTGAAVEFVVKSKGGDIRTVDDAECTILKGLEVWNVGVRVRYPGRGGLGKAEHEAEGLLDSIGEILARNRGVAAVASNQSGVSVVGNGLGPFTAHVGGTILAPMKIAMKSDTRNGAGPESGISFEQIKLKDRVAEPGGGIAFSKVATEESGGVYMTTVFGGSSIGGRFGKRSRSMETEETNERDGAKEISDESPKATVSDPSDLHPEDGKRKGMDNRNLAEACADSDDAGPFQIVEALQCGGKMEGETGTVMEELGIEDKGNDKVITVNMINLNRGPAGPARSWLDPEISPGGGAGGGGGQFESSRGISCKSRGSAGNALVQTDGAWNTRQDEGRGERTHASLKRSGGNEDMMEGMETTSYFQEEVAQVKRHGSKGIDQRYEGSEAPGKSVLSGGESSGGGRGMEKADSGGNRQWTQSGEAKCHSSGAKSIEVAKAREGAGAGPSKGLMDGSKTTVGTWRSTLGRGGDVHEVDAPHSRDPKGSARSGEGVRQGCGAFGAQGGPVSRPMRDKETWRSTLYVVSLPRDANTHMLKRMFKQILWENRDMVPSLREVWSRGGEYVTDVRCLLSKGCAFVELAGPELVEETLRLFAERPLVFCGMHCELSKSTRDRHPREARFVQNGDALSNVNEHLHGMPSVDDGRGMRVRSPVAGIRRRGPMGDRRDGPAAADAICMTEEDIGPKQSCRGMDVQDDSSYGPYYTGPQDVNGPPHMRNPRFCHSLQEPVGWSRESERERERNPDFVEQDARASRRLGVPPHDEPRRWYGDGEYDDVPRSVYVKNLQEHASGFTVRSLFERVLKEHADPRMLSDVRNPILQVRIISQYCRYAFVEMATTELVNFILDLYTNKPALFQGMQCELARTVYRGRVHSSAEPSGDHAIERVDANEEEMAGEWCRGGSGRDGRGESAGPESAAHWQRMLDTKRSLFIDKLPKNASEPFIQSNFEKFLRMNIASLSRSGVGGCNPYLCMVRVRRINAKHYALVEFASREVAEFILDTYERDPYTFEGMRCKAHYDWKNQ</sequence>
<feature type="compositionally biased region" description="Basic and acidic residues" evidence="1">
    <location>
        <begin position="1218"/>
        <end position="1229"/>
    </location>
</feature>
<feature type="compositionally biased region" description="Basic and acidic residues" evidence="1">
    <location>
        <begin position="365"/>
        <end position="377"/>
    </location>
</feature>
<feature type="compositionally biased region" description="Polar residues" evidence="1">
    <location>
        <begin position="2341"/>
        <end position="2354"/>
    </location>
</feature>
<comment type="caution">
    <text evidence="2">The sequence shown here is derived from an EMBL/GenBank/DDBJ whole genome shotgun (WGS) entry which is preliminary data.</text>
</comment>
<feature type="region of interest" description="Disordered" evidence="1">
    <location>
        <begin position="3638"/>
        <end position="3657"/>
    </location>
</feature>
<feature type="compositionally biased region" description="Basic and acidic residues" evidence="1">
    <location>
        <begin position="1292"/>
        <end position="1303"/>
    </location>
</feature>
<evidence type="ECO:0000313" key="3">
    <source>
        <dbReference type="Proteomes" id="UP000265515"/>
    </source>
</evidence>
<feature type="compositionally biased region" description="Basic and acidic residues" evidence="1">
    <location>
        <begin position="3474"/>
        <end position="3493"/>
    </location>
</feature>
<evidence type="ECO:0000313" key="2">
    <source>
        <dbReference type="EMBL" id="GBG74988.1"/>
    </source>
</evidence>
<feature type="compositionally biased region" description="Gly residues" evidence="1">
    <location>
        <begin position="54"/>
        <end position="68"/>
    </location>
</feature>
<feature type="compositionally biased region" description="Basic and acidic residues" evidence="1">
    <location>
        <begin position="751"/>
        <end position="769"/>
    </location>
</feature>
<feature type="compositionally biased region" description="Basic and acidic residues" evidence="1">
    <location>
        <begin position="1062"/>
        <end position="1079"/>
    </location>
</feature>
<feature type="compositionally biased region" description="Gly residues" evidence="1">
    <location>
        <begin position="3036"/>
        <end position="3046"/>
    </location>
</feature>
<proteinExistence type="predicted"/>
<feature type="compositionally biased region" description="Basic and acidic residues" evidence="1">
    <location>
        <begin position="848"/>
        <end position="870"/>
    </location>
</feature>
<feature type="region of interest" description="Disordered" evidence="1">
    <location>
        <begin position="1425"/>
        <end position="1581"/>
    </location>
</feature>
<feature type="compositionally biased region" description="Basic and acidic residues" evidence="1">
    <location>
        <begin position="640"/>
        <end position="650"/>
    </location>
</feature>
<feature type="compositionally biased region" description="Basic and acidic residues" evidence="1">
    <location>
        <begin position="3075"/>
        <end position="3085"/>
    </location>
</feature>
<evidence type="ECO:0000256" key="1">
    <source>
        <dbReference type="SAM" id="MobiDB-lite"/>
    </source>
</evidence>
<feature type="region of interest" description="Disordered" evidence="1">
    <location>
        <begin position="45"/>
        <end position="107"/>
    </location>
</feature>
<dbReference type="InterPro" id="IPR035979">
    <property type="entry name" value="RBD_domain_sf"/>
</dbReference>
<feature type="region of interest" description="Disordered" evidence="1">
    <location>
        <begin position="983"/>
        <end position="1359"/>
    </location>
</feature>
<dbReference type="GO" id="GO:0003676">
    <property type="term" value="F:nucleic acid binding"/>
    <property type="evidence" value="ECO:0007669"/>
    <property type="project" value="InterPro"/>
</dbReference>
<dbReference type="OrthoDB" id="1905890at2759"/>
<feature type="compositionally biased region" description="Basic and acidic residues" evidence="1">
    <location>
        <begin position="1686"/>
        <end position="1727"/>
    </location>
</feature>
<gene>
    <name evidence="2" type="ORF">CBR_g19501</name>
</gene>
<feature type="compositionally biased region" description="Acidic residues" evidence="1">
    <location>
        <begin position="1823"/>
        <end position="1837"/>
    </location>
</feature>
<name>A0A388KY94_CHABU</name>
<feature type="compositionally biased region" description="Gly residues" evidence="1">
    <location>
        <begin position="3235"/>
        <end position="3246"/>
    </location>
</feature>
<organism evidence="2 3">
    <name type="scientific">Chara braunii</name>
    <name type="common">Braun's stonewort</name>
    <dbReference type="NCBI Taxonomy" id="69332"/>
    <lineage>
        <taxon>Eukaryota</taxon>
        <taxon>Viridiplantae</taxon>
        <taxon>Streptophyta</taxon>
        <taxon>Charophyceae</taxon>
        <taxon>Charales</taxon>
        <taxon>Characeae</taxon>
        <taxon>Chara</taxon>
    </lineage>
</organism>
<feature type="compositionally biased region" description="Basic and acidic residues" evidence="1">
    <location>
        <begin position="2947"/>
        <end position="2959"/>
    </location>
</feature>
<feature type="compositionally biased region" description="Basic and acidic residues" evidence="1">
    <location>
        <begin position="2918"/>
        <end position="2939"/>
    </location>
</feature>
<feature type="compositionally biased region" description="Polar residues" evidence="1">
    <location>
        <begin position="621"/>
        <end position="631"/>
    </location>
</feature>
<feature type="compositionally biased region" description="Basic and acidic residues" evidence="1">
    <location>
        <begin position="2358"/>
        <end position="2382"/>
    </location>
</feature>
<keyword evidence="3" id="KW-1185">Reference proteome</keyword>
<dbReference type="SUPFAM" id="SSF54928">
    <property type="entry name" value="RNA-binding domain, RBD"/>
    <property type="match status" value="2"/>
</dbReference>
<feature type="compositionally biased region" description="Basic and acidic residues" evidence="1">
    <location>
        <begin position="722"/>
        <end position="741"/>
    </location>
</feature>
<reference evidence="2 3" key="1">
    <citation type="journal article" date="2018" name="Cell">
        <title>The Chara Genome: Secondary Complexity and Implications for Plant Terrestrialization.</title>
        <authorList>
            <person name="Nishiyama T."/>
            <person name="Sakayama H."/>
            <person name="Vries J.D."/>
            <person name="Buschmann H."/>
            <person name="Saint-Marcoux D."/>
            <person name="Ullrich K.K."/>
            <person name="Haas F.B."/>
            <person name="Vanderstraeten L."/>
            <person name="Becker D."/>
            <person name="Lang D."/>
            <person name="Vosolsobe S."/>
            <person name="Rombauts S."/>
            <person name="Wilhelmsson P.K.I."/>
            <person name="Janitza P."/>
            <person name="Kern R."/>
            <person name="Heyl A."/>
            <person name="Rumpler F."/>
            <person name="Villalobos L.I.A.C."/>
            <person name="Clay J.M."/>
            <person name="Skokan R."/>
            <person name="Toyoda A."/>
            <person name="Suzuki Y."/>
            <person name="Kagoshima H."/>
            <person name="Schijlen E."/>
            <person name="Tajeshwar N."/>
            <person name="Catarino B."/>
            <person name="Hetherington A.J."/>
            <person name="Saltykova A."/>
            <person name="Bonnot C."/>
            <person name="Breuninger H."/>
            <person name="Symeonidi A."/>
            <person name="Radhakrishnan G.V."/>
            <person name="Van Nieuwerburgh F."/>
            <person name="Deforce D."/>
            <person name="Chang C."/>
            <person name="Karol K.G."/>
            <person name="Hedrich R."/>
            <person name="Ulvskov P."/>
            <person name="Glockner G."/>
            <person name="Delwiche C.F."/>
            <person name="Petrasek J."/>
            <person name="Van de Peer Y."/>
            <person name="Friml J."/>
            <person name="Beilby M."/>
            <person name="Dolan L."/>
            <person name="Kohara Y."/>
            <person name="Sugano S."/>
            <person name="Fujiyama A."/>
            <person name="Delaux P.-M."/>
            <person name="Quint M."/>
            <person name="TheiBen G."/>
            <person name="Hagemann M."/>
            <person name="Harholt J."/>
            <person name="Dunand C."/>
            <person name="Zachgo S."/>
            <person name="Langdale J."/>
            <person name="Maumus F."/>
            <person name="Straeten D.V.D."/>
            <person name="Gould S.B."/>
            <person name="Rensing S.A."/>
        </authorList>
    </citation>
    <scope>NUCLEOTIDE SEQUENCE [LARGE SCALE GENOMIC DNA]</scope>
    <source>
        <strain evidence="2 3">S276</strain>
    </source>
</reference>
<feature type="region of interest" description="Disordered" evidence="1">
    <location>
        <begin position="2338"/>
        <end position="2402"/>
    </location>
</feature>
<feature type="compositionally biased region" description="Basic and acidic residues" evidence="1">
    <location>
        <begin position="3501"/>
        <end position="3510"/>
    </location>
</feature>
<feature type="compositionally biased region" description="Gly residues" evidence="1">
    <location>
        <begin position="772"/>
        <end position="783"/>
    </location>
</feature>
<feature type="compositionally biased region" description="Basic and acidic residues" evidence="1">
    <location>
        <begin position="3212"/>
        <end position="3227"/>
    </location>
</feature>
<feature type="region of interest" description="Disordered" evidence="1">
    <location>
        <begin position="490"/>
        <end position="512"/>
    </location>
</feature>
<protein>
    <submittedName>
        <fullName evidence="2">Uncharacterized protein</fullName>
    </submittedName>
</protein>
<feature type="compositionally biased region" description="Basic and acidic residues" evidence="1">
    <location>
        <begin position="74"/>
        <end position="83"/>
    </location>
</feature>
<feature type="compositionally biased region" description="Basic and acidic residues" evidence="1">
    <location>
        <begin position="1137"/>
        <end position="1181"/>
    </location>
</feature>
<feature type="compositionally biased region" description="Basic and acidic residues" evidence="1">
    <location>
        <begin position="1437"/>
        <end position="1458"/>
    </location>
</feature>
<feature type="region of interest" description="Disordered" evidence="1">
    <location>
        <begin position="594"/>
        <end position="891"/>
    </location>
</feature>
<feature type="region of interest" description="Disordered" evidence="1">
    <location>
        <begin position="3428"/>
        <end position="3511"/>
    </location>
</feature>
<feature type="region of interest" description="Disordered" evidence="1">
    <location>
        <begin position="3114"/>
        <end position="3173"/>
    </location>
</feature>
<feature type="region of interest" description="Disordered" evidence="1">
    <location>
        <begin position="1819"/>
        <end position="1841"/>
    </location>
</feature>
<feature type="compositionally biased region" description="Polar residues" evidence="1">
    <location>
        <begin position="833"/>
        <end position="847"/>
    </location>
</feature>
<accession>A0A388KY94</accession>
<feature type="compositionally biased region" description="Basic and acidic residues" evidence="1">
    <location>
        <begin position="1505"/>
        <end position="1527"/>
    </location>
</feature>
<feature type="compositionally biased region" description="Gly residues" evidence="1">
    <location>
        <begin position="1560"/>
        <end position="1570"/>
    </location>
</feature>
<feature type="region of interest" description="Disordered" evidence="1">
    <location>
        <begin position="355"/>
        <end position="380"/>
    </location>
</feature>
<feature type="region of interest" description="Disordered" evidence="1">
    <location>
        <begin position="3035"/>
        <end position="3098"/>
    </location>
</feature>
<dbReference type="Gramene" id="GBG74988">
    <property type="protein sequence ID" value="GBG74988"/>
    <property type="gene ID" value="CBR_g19501"/>
</dbReference>
<dbReference type="EMBL" id="BFEA01000215">
    <property type="protein sequence ID" value="GBG74988.1"/>
    <property type="molecule type" value="Genomic_DNA"/>
</dbReference>
<feature type="compositionally biased region" description="Gly residues" evidence="1">
    <location>
        <begin position="1230"/>
        <end position="1240"/>
    </location>
</feature>
<feature type="compositionally biased region" description="Basic and acidic residues" evidence="1">
    <location>
        <begin position="815"/>
        <end position="824"/>
    </location>
</feature>
<feature type="region of interest" description="Disordered" evidence="1">
    <location>
        <begin position="1602"/>
        <end position="1765"/>
    </location>
</feature>
<feature type="region of interest" description="Disordered" evidence="1">
    <location>
        <begin position="2910"/>
        <end position="2959"/>
    </location>
</feature>
<feature type="compositionally biased region" description="Acidic residues" evidence="1">
    <location>
        <begin position="1481"/>
        <end position="1494"/>
    </location>
</feature>